<dbReference type="CDD" id="cd10341">
    <property type="entry name" value="SH2_N-SH2_PLC_gamma_like"/>
    <property type="match status" value="1"/>
</dbReference>
<dbReference type="Pfam" id="PF00018">
    <property type="entry name" value="SH3_1"/>
    <property type="match status" value="1"/>
</dbReference>
<dbReference type="InterPro" id="IPR035023">
    <property type="entry name" value="PLC-gamma_C-SH2"/>
</dbReference>
<dbReference type="SUPFAM" id="SSF51695">
    <property type="entry name" value="PLC-like phosphodiesterases"/>
    <property type="match status" value="2"/>
</dbReference>
<evidence type="ECO:0000256" key="14">
    <source>
        <dbReference type="RuleBase" id="RU361133"/>
    </source>
</evidence>
<evidence type="ECO:0000259" key="16">
    <source>
        <dbReference type="PROSITE" id="PS50001"/>
    </source>
</evidence>
<dbReference type="PANTHER" id="PTHR10336">
    <property type="entry name" value="PHOSPHOINOSITIDE-SPECIFIC PHOSPHOLIPASE C FAMILY PROTEIN"/>
    <property type="match status" value="1"/>
</dbReference>
<feature type="region of interest" description="Disordered" evidence="15">
    <location>
        <begin position="507"/>
        <end position="526"/>
    </location>
</feature>
<dbReference type="FunFam" id="3.20.20.190:FF:000112">
    <property type="match status" value="1"/>
</dbReference>
<evidence type="ECO:0000256" key="8">
    <source>
        <dbReference type="ARBA" id="ARBA00022963"/>
    </source>
</evidence>
<evidence type="ECO:0000256" key="3">
    <source>
        <dbReference type="ARBA" id="ARBA00022443"/>
    </source>
</evidence>
<evidence type="ECO:0000259" key="18">
    <source>
        <dbReference type="PROSITE" id="PS50003"/>
    </source>
</evidence>
<evidence type="ECO:0000256" key="6">
    <source>
        <dbReference type="ARBA" id="ARBA00022801"/>
    </source>
</evidence>
<evidence type="ECO:0000256" key="11">
    <source>
        <dbReference type="ARBA" id="ARBA00023224"/>
    </source>
</evidence>
<dbReference type="Gene3D" id="2.30.29.30">
    <property type="entry name" value="Pleckstrin-homology domain (PH domain)/Phosphotyrosine-binding domain (PTB)"/>
    <property type="match status" value="2"/>
</dbReference>
<feature type="domain" description="PI-PLC Y-box" evidence="19">
    <location>
        <begin position="947"/>
        <end position="997"/>
    </location>
</feature>
<comment type="catalytic activity">
    <reaction evidence="14">
        <text>a 1,2-diacyl-sn-glycero-3-phospho-(1D-myo-inositol-4,5-bisphosphate) + H2O = 1D-myo-inositol 1,4,5-trisphosphate + a 1,2-diacyl-sn-glycerol + H(+)</text>
        <dbReference type="Rhea" id="RHEA:33179"/>
        <dbReference type="ChEBI" id="CHEBI:15377"/>
        <dbReference type="ChEBI" id="CHEBI:15378"/>
        <dbReference type="ChEBI" id="CHEBI:17815"/>
        <dbReference type="ChEBI" id="CHEBI:58456"/>
        <dbReference type="ChEBI" id="CHEBI:203600"/>
        <dbReference type="EC" id="3.1.4.11"/>
    </reaction>
</comment>
<keyword evidence="10 14" id="KW-0443">Lipid metabolism</keyword>
<keyword evidence="9 12" id="KW-0727">SH2 domain</keyword>
<keyword evidence="7" id="KW-0106">Calcium</keyword>
<evidence type="ECO:0000256" key="10">
    <source>
        <dbReference type="ARBA" id="ARBA00023098"/>
    </source>
</evidence>
<dbReference type="EMBL" id="VSWD01000012">
    <property type="protein sequence ID" value="KAK3086637.1"/>
    <property type="molecule type" value="Genomic_DNA"/>
</dbReference>
<dbReference type="InterPro" id="IPR001849">
    <property type="entry name" value="PH_domain"/>
</dbReference>
<dbReference type="InterPro" id="IPR001452">
    <property type="entry name" value="SH3_domain"/>
</dbReference>
<dbReference type="PRINTS" id="PR00401">
    <property type="entry name" value="SH2DOMAIN"/>
</dbReference>
<keyword evidence="21" id="KW-1185">Reference proteome</keyword>
<dbReference type="SMART" id="SM00326">
    <property type="entry name" value="SH3"/>
    <property type="match status" value="1"/>
</dbReference>
<dbReference type="InterPro" id="IPR017946">
    <property type="entry name" value="PLC-like_Pdiesterase_TIM-brl"/>
</dbReference>
<dbReference type="InterPro" id="IPR011992">
    <property type="entry name" value="EF-hand-dom_pair"/>
</dbReference>
<feature type="domain" description="SH2" evidence="16">
    <location>
        <begin position="649"/>
        <end position="739"/>
    </location>
</feature>
<evidence type="ECO:0000256" key="5">
    <source>
        <dbReference type="ARBA" id="ARBA00022737"/>
    </source>
</evidence>
<keyword evidence="5" id="KW-0677">Repeat</keyword>
<dbReference type="Gene3D" id="2.30.30.40">
    <property type="entry name" value="SH3 Domains"/>
    <property type="match status" value="1"/>
</dbReference>
<name>A0AA89BPS0_PINIB</name>
<dbReference type="GO" id="GO:0048015">
    <property type="term" value="P:phosphatidylinositol-mediated signaling"/>
    <property type="evidence" value="ECO:0007669"/>
    <property type="project" value="TreeGrafter"/>
</dbReference>
<feature type="compositionally biased region" description="Acidic residues" evidence="15">
    <location>
        <begin position="512"/>
        <end position="523"/>
    </location>
</feature>
<feature type="domain" description="SH2" evidence="16">
    <location>
        <begin position="537"/>
        <end position="638"/>
    </location>
</feature>
<dbReference type="InterPro" id="IPR001711">
    <property type="entry name" value="PLipase_C_Pinositol-sp_Y"/>
</dbReference>
<dbReference type="FunFam" id="3.30.505.10:FF:000011">
    <property type="entry name" value="1-phosphatidylinositol 4,5-bisphosphate phosphodiesterase gamma"/>
    <property type="match status" value="1"/>
</dbReference>
<evidence type="ECO:0000256" key="9">
    <source>
        <dbReference type="ARBA" id="ARBA00022999"/>
    </source>
</evidence>
<dbReference type="AlphaFoldDB" id="A0AA89BPS0"/>
<dbReference type="InterPro" id="IPR035024">
    <property type="entry name" value="PLC-gamma_N-SH2"/>
</dbReference>
<dbReference type="SUPFAM" id="SSF50044">
    <property type="entry name" value="SH3-domain"/>
    <property type="match status" value="1"/>
</dbReference>
<evidence type="ECO:0000256" key="1">
    <source>
        <dbReference type="ARBA" id="ARBA00001913"/>
    </source>
</evidence>
<evidence type="ECO:0000313" key="21">
    <source>
        <dbReference type="Proteomes" id="UP001186944"/>
    </source>
</evidence>
<keyword evidence="11" id="KW-0807">Transducer</keyword>
<dbReference type="CDD" id="cd08592">
    <property type="entry name" value="PI-PLCc_gamma"/>
    <property type="match status" value="1"/>
</dbReference>
<dbReference type="Proteomes" id="UP001186944">
    <property type="component" value="Unassembled WGS sequence"/>
</dbReference>
<dbReference type="GO" id="GO:0016042">
    <property type="term" value="P:lipid catabolic process"/>
    <property type="evidence" value="ECO:0007669"/>
    <property type="project" value="UniProtKB-KW"/>
</dbReference>
<dbReference type="PANTHER" id="PTHR10336:SF159">
    <property type="entry name" value="1-PHOSPHATIDYLINOSITOL 4,5-BISPHOSPHATE PHOSPHODIESTERASE GAMMA"/>
    <property type="match status" value="1"/>
</dbReference>
<evidence type="ECO:0000256" key="4">
    <source>
        <dbReference type="ARBA" id="ARBA00022553"/>
    </source>
</evidence>
<evidence type="ECO:0000256" key="12">
    <source>
        <dbReference type="PROSITE-ProRule" id="PRU00191"/>
    </source>
</evidence>
<dbReference type="CDD" id="cd13362">
    <property type="entry name" value="PH_PLC_gamma"/>
    <property type="match status" value="1"/>
</dbReference>
<evidence type="ECO:0000259" key="17">
    <source>
        <dbReference type="PROSITE" id="PS50002"/>
    </source>
</evidence>
<dbReference type="InterPro" id="IPR000980">
    <property type="entry name" value="SH2"/>
</dbReference>
<gene>
    <name evidence="20" type="ORF">FSP39_021259</name>
</gene>
<feature type="domain" description="PH" evidence="18">
    <location>
        <begin position="870"/>
        <end position="925"/>
    </location>
</feature>
<dbReference type="InterPro" id="IPR056586">
    <property type="entry name" value="EF-hand_PLCG1"/>
</dbReference>
<dbReference type="PRINTS" id="PR00390">
    <property type="entry name" value="PHPHLIPASEC"/>
</dbReference>
<dbReference type="FunFam" id="2.30.30.40:FF:000119">
    <property type="entry name" value="1-phosphatidylinositol 4,5-bisphosphate phosphodiesterase gamma"/>
    <property type="match status" value="1"/>
</dbReference>
<keyword evidence="3 13" id="KW-0728">SH3 domain</keyword>
<comment type="caution">
    <text evidence="20">The sequence shown here is derived from an EMBL/GenBank/DDBJ whole genome shotgun (WGS) entry which is preliminary data.</text>
</comment>
<dbReference type="Pfam" id="PF00169">
    <property type="entry name" value="PH"/>
    <property type="match status" value="1"/>
</dbReference>
<dbReference type="PROSITE" id="PS50002">
    <property type="entry name" value="SH3"/>
    <property type="match status" value="1"/>
</dbReference>
<keyword evidence="4" id="KW-0597">Phosphoprotein</keyword>
<evidence type="ECO:0000256" key="2">
    <source>
        <dbReference type="ARBA" id="ARBA00012368"/>
    </source>
</evidence>
<evidence type="ECO:0000256" key="7">
    <source>
        <dbReference type="ARBA" id="ARBA00022837"/>
    </source>
</evidence>
<evidence type="ECO:0000313" key="20">
    <source>
        <dbReference type="EMBL" id="KAK3086637.1"/>
    </source>
</evidence>
<dbReference type="CDD" id="cd16201">
    <property type="entry name" value="EFh_PI-PLCgamma"/>
    <property type="match status" value="1"/>
</dbReference>
<dbReference type="SUPFAM" id="SSF50729">
    <property type="entry name" value="PH domain-like"/>
    <property type="match status" value="2"/>
</dbReference>
<dbReference type="GO" id="GO:0051209">
    <property type="term" value="P:release of sequestered calcium ion into cytosol"/>
    <property type="evidence" value="ECO:0007669"/>
    <property type="project" value="TreeGrafter"/>
</dbReference>
<dbReference type="Pfam" id="PF23329">
    <property type="entry name" value="EF_HAND_1_PLCG"/>
    <property type="match status" value="1"/>
</dbReference>
<dbReference type="SUPFAM" id="SSF55550">
    <property type="entry name" value="SH2 domain"/>
    <property type="match status" value="2"/>
</dbReference>
<keyword evidence="8 14" id="KW-0442">Lipid degradation</keyword>
<dbReference type="InterPro" id="IPR001192">
    <property type="entry name" value="PI-PLC_fam"/>
</dbReference>
<feature type="domain" description="SH3" evidence="17">
    <location>
        <begin position="795"/>
        <end position="855"/>
    </location>
</feature>
<protein>
    <recommendedName>
        <fullName evidence="2 14">Phosphoinositide phospholipase C</fullName>
        <ecNumber evidence="2 14">3.1.4.11</ecNumber>
    </recommendedName>
</protein>
<dbReference type="InterPro" id="IPR057061">
    <property type="entry name" value="PLCG_EF-hand_2"/>
</dbReference>
<dbReference type="GO" id="GO:0004435">
    <property type="term" value="F:phosphatidylinositol-4,5-bisphosphate phospholipase C activity"/>
    <property type="evidence" value="ECO:0007669"/>
    <property type="project" value="UniProtKB-EC"/>
</dbReference>
<dbReference type="InterPro" id="IPR036028">
    <property type="entry name" value="SH3-like_dom_sf"/>
</dbReference>
<organism evidence="20 21">
    <name type="scientific">Pinctada imbricata</name>
    <name type="common">Atlantic pearl-oyster</name>
    <name type="synonym">Pinctada martensii</name>
    <dbReference type="NCBI Taxonomy" id="66713"/>
    <lineage>
        <taxon>Eukaryota</taxon>
        <taxon>Metazoa</taxon>
        <taxon>Spiralia</taxon>
        <taxon>Lophotrochozoa</taxon>
        <taxon>Mollusca</taxon>
        <taxon>Bivalvia</taxon>
        <taxon>Autobranchia</taxon>
        <taxon>Pteriomorphia</taxon>
        <taxon>Pterioida</taxon>
        <taxon>Pterioidea</taxon>
        <taxon>Pteriidae</taxon>
        <taxon>Pinctada</taxon>
    </lineage>
</organism>
<keyword evidence="6 14" id="KW-0378">Hydrolase</keyword>
<dbReference type="PROSITE" id="PS50008">
    <property type="entry name" value="PIPLC_Y_DOMAIN"/>
    <property type="match status" value="1"/>
</dbReference>
<dbReference type="GO" id="GO:0032587">
    <property type="term" value="C:ruffle membrane"/>
    <property type="evidence" value="ECO:0007669"/>
    <property type="project" value="TreeGrafter"/>
</dbReference>
<dbReference type="InterPro" id="IPR011993">
    <property type="entry name" value="PH-like_dom_sf"/>
</dbReference>
<dbReference type="CDD" id="cd09932">
    <property type="entry name" value="SH2_C-SH2_PLC_gamma_like"/>
    <property type="match status" value="1"/>
</dbReference>
<dbReference type="SMART" id="SM00252">
    <property type="entry name" value="SH2"/>
    <property type="match status" value="2"/>
</dbReference>
<dbReference type="PROSITE" id="PS50003">
    <property type="entry name" value="PH_DOMAIN"/>
    <property type="match status" value="1"/>
</dbReference>
<dbReference type="InterPro" id="IPR036860">
    <property type="entry name" value="SH2_dom_sf"/>
</dbReference>
<dbReference type="SMART" id="SM00233">
    <property type="entry name" value="PH"/>
    <property type="match status" value="2"/>
</dbReference>
<proteinExistence type="predicted"/>
<dbReference type="PROSITE" id="PS50001">
    <property type="entry name" value="SH2"/>
    <property type="match status" value="2"/>
</dbReference>
<reference evidence="20" key="1">
    <citation type="submission" date="2019-08" db="EMBL/GenBank/DDBJ databases">
        <title>The improved chromosome-level genome for the pearl oyster Pinctada fucata martensii using PacBio sequencing and Hi-C.</title>
        <authorList>
            <person name="Zheng Z."/>
        </authorList>
    </citation>
    <scope>NUCLEOTIDE SEQUENCE</scope>
    <source>
        <strain evidence="20">ZZ-2019</strain>
        <tissue evidence="20">Adductor muscle</tissue>
    </source>
</reference>
<dbReference type="InterPro" id="IPR000909">
    <property type="entry name" value="PLipase_C_PInositol-sp_X_dom"/>
</dbReference>
<dbReference type="EC" id="3.1.4.11" evidence="2 14"/>
<dbReference type="PROSITE" id="PS50007">
    <property type="entry name" value="PIPLC_X_DOMAIN"/>
    <property type="match status" value="1"/>
</dbReference>
<dbReference type="FunFam" id="3.30.505.10:FF:000009">
    <property type="entry name" value="1-phosphatidylinositol 4,5-bisphosphate phosphodiesterase gamma"/>
    <property type="match status" value="1"/>
</dbReference>
<dbReference type="Pfam" id="PF23583">
    <property type="entry name" value="EF_HAND_2_PLCG"/>
    <property type="match status" value="1"/>
</dbReference>
<dbReference type="GO" id="GO:0046488">
    <property type="term" value="P:phosphatidylinositol metabolic process"/>
    <property type="evidence" value="ECO:0007669"/>
    <property type="project" value="TreeGrafter"/>
</dbReference>
<dbReference type="SUPFAM" id="SSF47473">
    <property type="entry name" value="EF-hand"/>
    <property type="match status" value="1"/>
</dbReference>
<dbReference type="Gene3D" id="3.20.20.190">
    <property type="entry name" value="Phosphatidylinositol (PI) phosphodiesterase"/>
    <property type="match status" value="1"/>
</dbReference>
<dbReference type="GO" id="GO:0010634">
    <property type="term" value="P:positive regulation of epithelial cell migration"/>
    <property type="evidence" value="ECO:0007669"/>
    <property type="project" value="TreeGrafter"/>
</dbReference>
<evidence type="ECO:0000256" key="15">
    <source>
        <dbReference type="SAM" id="MobiDB-lite"/>
    </source>
</evidence>
<dbReference type="Pfam" id="PF00388">
    <property type="entry name" value="PI-PLC-X"/>
    <property type="match status" value="1"/>
</dbReference>
<dbReference type="SMART" id="SM00148">
    <property type="entry name" value="PLCXc"/>
    <property type="match status" value="1"/>
</dbReference>
<dbReference type="Pfam" id="PF00017">
    <property type="entry name" value="SH2"/>
    <property type="match status" value="2"/>
</dbReference>
<dbReference type="Gene3D" id="3.30.505.10">
    <property type="entry name" value="SH2 domain"/>
    <property type="match status" value="2"/>
</dbReference>
<comment type="cofactor">
    <cofactor evidence="1">
        <name>Ca(2+)</name>
        <dbReference type="ChEBI" id="CHEBI:29108"/>
    </cofactor>
</comment>
<accession>A0AA89BPS0</accession>
<evidence type="ECO:0000256" key="13">
    <source>
        <dbReference type="PROSITE-ProRule" id="PRU00192"/>
    </source>
</evidence>
<evidence type="ECO:0000259" key="19">
    <source>
        <dbReference type="PROSITE" id="PS50008"/>
    </source>
</evidence>
<sequence length="1003" mass="116725">MAELYTGDVDNENLARLRCLERGLVVTIFFSRKKPERRTLQVKLETRQLSWIRAFGGKPEGQLNLREVREIRQGKNSKDFDKWPDEARKHDSSLCFVIFYGSDFKLKTLSVVASSAEEYTIWKLGLSNLEKSAKNAPYQLQLERWLRREFYFMEKTGSDTMNLKNLKAWMQRINYKISTNKLCEKFQEVSNGRDEIVYEQFANLFHMLVHVPQIITNYLDHFCEGRSGGKKVPPERFQTFLREEQKEKLADNLDAVKEEMVSFLEDPLRHKGCVYFTETEFQDYLFSRGNTIWETTYERVFQPMDRPLCDYWIASSHNTYLTGDQFSSESSVEAYVRCLRMGCRCIELDCWDGPDGYPSIYHGHTLTSKIKFLDVLRAIKEHAWTASEYPLILSIENHCGLGQQRNMAMAFKDTFGADLLTESVDGDLQQLPSPEKLRRKVIIKHKKLPKEGAQECVNERVDDISRDGDVSNSIKTGVLYLEDVLENVWHPHFFVLTPTKLYWTKETNTSDQQEDDQDEEDMELDRPQDELHFGEKWFHGKLEGGRKMANDLLQEYSYLGDGTFLVRESDTFVGDFSLSFWRRGQVEHCRIKSKQEMGQVKYYLIETTLFDSLYSLITYYRNNPLRSQNFVMKLTEPVPQLKSHEDKEWYHDKLRREEAEEMLRRIPQDGAFLIRRSGSNSAIRYAISFRADGKIKHCRIELEGRLFVIGSAQFESLVDLVKYYEKSPLYGKVKLRYPVSQNLVETRGVDFEDALDNGSSMAYINPNDLSKDLMNGGDEQLYGDGIYHMPNEVVSSKIKCRALYDYTANRADELSFTRGVIITNVTRTDNGWWRGDHGLHKQCWFPGHLVEVIDNPEDTVESAPLGSLQKGSIEIQGCKIDRSAHRERHNVFKIFSRSSVNPVEVSADSEEEMSSWIEQILACNNNLKGDRIRDKDLERKKCLARDLSDLIVYAVAVPFDPDRIKEKKAHYKEMSSFSELKIAKYCCRKEASFMLQYPFMKSL</sequence>